<dbReference type="EMBL" id="CP065047">
    <property type="protein sequence ID" value="QPI38111.1"/>
    <property type="molecule type" value="Genomic_DNA"/>
</dbReference>
<proteinExistence type="predicted"/>
<organism evidence="5 7">
    <name type="scientific">Mycobacterium kubicae</name>
    <dbReference type="NCBI Taxonomy" id="120959"/>
    <lineage>
        <taxon>Bacteria</taxon>
        <taxon>Bacillati</taxon>
        <taxon>Actinomycetota</taxon>
        <taxon>Actinomycetes</taxon>
        <taxon>Mycobacteriales</taxon>
        <taxon>Mycobacteriaceae</taxon>
        <taxon>Mycobacterium</taxon>
        <taxon>Mycobacterium simiae complex</taxon>
    </lineage>
</organism>
<dbReference type="GO" id="GO:0003700">
    <property type="term" value="F:DNA-binding transcription factor activity"/>
    <property type="evidence" value="ECO:0007669"/>
    <property type="project" value="TreeGrafter"/>
</dbReference>
<dbReference type="Proteomes" id="UP000663583">
    <property type="component" value="Chromosome"/>
</dbReference>
<reference evidence="4 6" key="1">
    <citation type="journal article" date="2019" name="Emerg. Microbes Infect.">
        <title>Comprehensive subspecies identification of 175 nontuberculous mycobacteria species based on 7547 genomic profiles.</title>
        <authorList>
            <person name="Matsumoto Y."/>
            <person name="Kinjo T."/>
            <person name="Motooka D."/>
            <person name="Nabeya D."/>
            <person name="Jung N."/>
            <person name="Uechi K."/>
            <person name="Horii T."/>
            <person name="Iida T."/>
            <person name="Fujita J."/>
            <person name="Nakamura S."/>
        </authorList>
    </citation>
    <scope>NUCLEOTIDE SEQUENCE [LARGE SCALE GENOMIC DNA]</scope>
    <source>
        <strain evidence="4 6">JCM 13573</strain>
    </source>
</reference>
<dbReference type="SUPFAM" id="SSF48498">
    <property type="entry name" value="Tetracyclin repressor-like, C-terminal domain"/>
    <property type="match status" value="1"/>
</dbReference>
<dbReference type="InterPro" id="IPR036271">
    <property type="entry name" value="Tet_transcr_reg_TetR-rel_C_sf"/>
</dbReference>
<dbReference type="InterPro" id="IPR001647">
    <property type="entry name" value="HTH_TetR"/>
</dbReference>
<sequence length="223" mass="24572">MTSPRRSRSQEAKRQAYRQVVLDCAEELLAAGGIDAARVEDIAAAAGIAPRTLYSVFASKTQIVAETVERRRVALIEYAAQRAAAGTTAFEMLRLSVRGASEFFLQHPNYLKMELFDSRAWADENASTSITWYHTFEAHTRLFTRAIAEGEVRPGEPKAFARALLAIQQSQLAHWVSEGMARDREAVIADIESLLVHAFAAQVPAVHHEIGHGSARHAPPPAR</sequence>
<dbReference type="PROSITE" id="PS50977">
    <property type="entry name" value="HTH_TETR_2"/>
    <property type="match status" value="1"/>
</dbReference>
<dbReference type="InterPro" id="IPR050109">
    <property type="entry name" value="HTH-type_TetR-like_transc_reg"/>
</dbReference>
<name>A0AAX1JCD6_9MYCO</name>
<dbReference type="PANTHER" id="PTHR30055:SF226">
    <property type="entry name" value="HTH-TYPE TRANSCRIPTIONAL REGULATOR PKSA"/>
    <property type="match status" value="1"/>
</dbReference>
<reference evidence="4" key="2">
    <citation type="submission" date="2020-02" db="EMBL/GenBank/DDBJ databases">
        <authorList>
            <person name="Matsumoto Y."/>
            <person name="Kinjo T."/>
            <person name="Motooka D."/>
            <person name="Nabeya D."/>
            <person name="Jung N."/>
            <person name="Uechi K."/>
            <person name="Horii T."/>
            <person name="Iida T."/>
            <person name="Fujita J."/>
            <person name="Nakamura S."/>
        </authorList>
    </citation>
    <scope>NUCLEOTIDE SEQUENCE</scope>
    <source>
        <strain evidence="4">JCM 13573</strain>
    </source>
</reference>
<evidence type="ECO:0000313" key="7">
    <source>
        <dbReference type="Proteomes" id="UP000663583"/>
    </source>
</evidence>
<keyword evidence="6" id="KW-1185">Reference proteome</keyword>
<gene>
    <name evidence="5" type="ORF">I2456_00510</name>
    <name evidence="4" type="ORF">MKUB_30300</name>
</gene>
<dbReference type="PANTHER" id="PTHR30055">
    <property type="entry name" value="HTH-TYPE TRANSCRIPTIONAL REGULATOR RUTR"/>
    <property type="match status" value="1"/>
</dbReference>
<evidence type="ECO:0000256" key="1">
    <source>
        <dbReference type="ARBA" id="ARBA00023125"/>
    </source>
</evidence>
<reference evidence="5" key="3">
    <citation type="submission" date="2020-11" db="EMBL/GenBank/DDBJ databases">
        <title>Intraspecies plasmid and genomic variation of Mycobacterium kubicae revealed by the complete genome sequences of two clinical isolates.</title>
        <authorList>
            <person name="Hendrix J.R."/>
            <person name="Epperson L.E."/>
            <person name="Honda J.R."/>
            <person name="Strong M."/>
        </authorList>
    </citation>
    <scope>NUCLEOTIDE SEQUENCE</scope>
    <source>
        <strain evidence="5">JCM 13573</strain>
    </source>
</reference>
<protein>
    <submittedName>
        <fullName evidence="5">TetR/AcrR family transcriptional regulator</fullName>
    </submittedName>
</protein>
<dbReference type="InterPro" id="IPR009057">
    <property type="entry name" value="Homeodomain-like_sf"/>
</dbReference>
<dbReference type="RefSeq" id="WP_085074390.1">
    <property type="nucleotide sequence ID" value="NZ_BLKU01000005.1"/>
</dbReference>
<accession>A0AAX1JCD6</accession>
<dbReference type="PRINTS" id="PR00455">
    <property type="entry name" value="HTHTETR"/>
</dbReference>
<dbReference type="AlphaFoldDB" id="A0AAX1JCD6"/>
<dbReference type="Gene3D" id="1.10.357.10">
    <property type="entry name" value="Tetracycline Repressor, domain 2"/>
    <property type="match status" value="1"/>
</dbReference>
<evidence type="ECO:0000313" key="6">
    <source>
        <dbReference type="Proteomes" id="UP000465306"/>
    </source>
</evidence>
<evidence type="ECO:0000256" key="2">
    <source>
        <dbReference type="PROSITE-ProRule" id="PRU00335"/>
    </source>
</evidence>
<dbReference type="Gene3D" id="1.10.10.60">
    <property type="entry name" value="Homeodomain-like"/>
    <property type="match status" value="1"/>
</dbReference>
<evidence type="ECO:0000313" key="5">
    <source>
        <dbReference type="EMBL" id="QPI38111.1"/>
    </source>
</evidence>
<dbReference type="Pfam" id="PF00440">
    <property type="entry name" value="TetR_N"/>
    <property type="match status" value="1"/>
</dbReference>
<feature type="DNA-binding region" description="H-T-H motif" evidence="2">
    <location>
        <begin position="38"/>
        <end position="57"/>
    </location>
</feature>
<evidence type="ECO:0000259" key="3">
    <source>
        <dbReference type="PROSITE" id="PS50977"/>
    </source>
</evidence>
<dbReference type="Proteomes" id="UP000465306">
    <property type="component" value="Unassembled WGS sequence"/>
</dbReference>
<dbReference type="EMBL" id="BLKU01000005">
    <property type="protein sequence ID" value="GFG65540.1"/>
    <property type="molecule type" value="Genomic_DNA"/>
</dbReference>
<evidence type="ECO:0000313" key="4">
    <source>
        <dbReference type="EMBL" id="GFG65540.1"/>
    </source>
</evidence>
<dbReference type="GO" id="GO:0000976">
    <property type="term" value="F:transcription cis-regulatory region binding"/>
    <property type="evidence" value="ECO:0007669"/>
    <property type="project" value="TreeGrafter"/>
</dbReference>
<keyword evidence="1 2" id="KW-0238">DNA-binding</keyword>
<dbReference type="SUPFAM" id="SSF46689">
    <property type="entry name" value="Homeodomain-like"/>
    <property type="match status" value="1"/>
</dbReference>
<dbReference type="KEGG" id="mku:I2456_00510"/>
<feature type="domain" description="HTH tetR-type" evidence="3">
    <location>
        <begin position="15"/>
        <end position="75"/>
    </location>
</feature>